<name>A0ABQ6LPY0_9RHOB</name>
<evidence type="ECO:0000313" key="3">
    <source>
        <dbReference type="Proteomes" id="UP001239909"/>
    </source>
</evidence>
<dbReference type="EMBL" id="BSYI01000019">
    <property type="protein sequence ID" value="GMG83458.1"/>
    <property type="molecule type" value="Genomic_DNA"/>
</dbReference>
<gene>
    <name evidence="2" type="ORF">LNKW23_26710</name>
</gene>
<accession>A0ABQ6LPY0</accession>
<evidence type="ECO:0000313" key="2">
    <source>
        <dbReference type="EMBL" id="GMG83458.1"/>
    </source>
</evidence>
<proteinExistence type="predicted"/>
<sequence>MAEPGMHDELRLGYETDAALIRDAMEAGASRILNAVPPRRTLRGVLAALPVLVGVAAAAVALGLVAGEGLDPLSLVTGIVVGGVVALLAARHMTRELAEANAAACGADGPLELVLSRDGVVETSGAAEIRVPWMPWSCSAAASGSASGRW</sequence>
<organism evidence="2 3">
    <name type="scientific">Paralimibaculum aggregatum</name>
    <dbReference type="NCBI Taxonomy" id="3036245"/>
    <lineage>
        <taxon>Bacteria</taxon>
        <taxon>Pseudomonadati</taxon>
        <taxon>Pseudomonadota</taxon>
        <taxon>Alphaproteobacteria</taxon>
        <taxon>Rhodobacterales</taxon>
        <taxon>Paracoccaceae</taxon>
        <taxon>Paralimibaculum</taxon>
    </lineage>
</organism>
<dbReference type="RefSeq" id="WP_285672252.1">
    <property type="nucleotide sequence ID" value="NZ_BSYI01000019.1"/>
</dbReference>
<evidence type="ECO:0000256" key="1">
    <source>
        <dbReference type="SAM" id="Phobius"/>
    </source>
</evidence>
<keyword evidence="1" id="KW-0472">Membrane</keyword>
<comment type="caution">
    <text evidence="2">The sequence shown here is derived from an EMBL/GenBank/DDBJ whole genome shotgun (WGS) entry which is preliminary data.</text>
</comment>
<reference evidence="2 3" key="1">
    <citation type="submission" date="2023-04" db="EMBL/GenBank/DDBJ databases">
        <title>Marinoamorphus aggregata gen. nov., sp. Nov., isolate from tissue of brittle star Ophioplocus japonicus.</title>
        <authorList>
            <person name="Kawano K."/>
            <person name="Sawayama S."/>
            <person name="Nakagawa S."/>
        </authorList>
    </citation>
    <scope>NUCLEOTIDE SEQUENCE [LARGE SCALE GENOMIC DNA]</scope>
    <source>
        <strain evidence="2 3">NKW23</strain>
    </source>
</reference>
<protein>
    <submittedName>
        <fullName evidence="2">Uncharacterized protein</fullName>
    </submittedName>
</protein>
<feature type="transmembrane region" description="Helical" evidence="1">
    <location>
        <begin position="72"/>
        <end position="90"/>
    </location>
</feature>
<dbReference type="Proteomes" id="UP001239909">
    <property type="component" value="Unassembled WGS sequence"/>
</dbReference>
<keyword evidence="3" id="KW-1185">Reference proteome</keyword>
<keyword evidence="1" id="KW-1133">Transmembrane helix</keyword>
<keyword evidence="1" id="KW-0812">Transmembrane</keyword>
<feature type="transmembrane region" description="Helical" evidence="1">
    <location>
        <begin position="45"/>
        <end position="66"/>
    </location>
</feature>